<dbReference type="EMBL" id="WRXN01000010">
    <property type="protein sequence ID" value="MVT10885.1"/>
    <property type="molecule type" value="Genomic_DNA"/>
</dbReference>
<proteinExistence type="predicted"/>
<dbReference type="Proteomes" id="UP000461730">
    <property type="component" value="Unassembled WGS sequence"/>
</dbReference>
<dbReference type="AlphaFoldDB" id="A0A7K1UA27"/>
<keyword evidence="2" id="KW-1185">Reference proteome</keyword>
<reference evidence="1 2" key="1">
    <citation type="submission" date="2019-12" db="EMBL/GenBank/DDBJ databases">
        <title>Chitinophaga sp. strain ysch24 (GDMCC 1.1355), whole genome shotgun sequence.</title>
        <authorList>
            <person name="Zhang X."/>
        </authorList>
    </citation>
    <scope>NUCLEOTIDE SEQUENCE [LARGE SCALE GENOMIC DNA]</scope>
    <source>
        <strain evidence="2">ysch24</strain>
    </source>
</reference>
<accession>A0A7K1UA27</accession>
<gene>
    <name evidence="1" type="ORF">GO493_21610</name>
</gene>
<sequence length="58" mass="6414">MEKQDQPVTDAIPDVIKEVPKSKKQVKPIAVPPAVMPVKPHVIIKPKIVIKKIGVRVN</sequence>
<evidence type="ECO:0000313" key="2">
    <source>
        <dbReference type="Proteomes" id="UP000461730"/>
    </source>
</evidence>
<protein>
    <submittedName>
        <fullName evidence="1">Uncharacterized protein</fullName>
    </submittedName>
</protein>
<name>A0A7K1UA27_9BACT</name>
<comment type="caution">
    <text evidence="1">The sequence shown here is derived from an EMBL/GenBank/DDBJ whole genome shotgun (WGS) entry which is preliminary data.</text>
</comment>
<organism evidence="1 2">
    <name type="scientific">Chitinophaga tropicalis</name>
    <dbReference type="NCBI Taxonomy" id="2683588"/>
    <lineage>
        <taxon>Bacteria</taxon>
        <taxon>Pseudomonadati</taxon>
        <taxon>Bacteroidota</taxon>
        <taxon>Chitinophagia</taxon>
        <taxon>Chitinophagales</taxon>
        <taxon>Chitinophagaceae</taxon>
        <taxon>Chitinophaga</taxon>
    </lineage>
</organism>
<evidence type="ECO:0000313" key="1">
    <source>
        <dbReference type="EMBL" id="MVT10885.1"/>
    </source>
</evidence>